<keyword evidence="1" id="KW-1133">Transmembrane helix</keyword>
<sequence>MSSYLLSQCLVTVAIVLDLCSFQCRQRHWVLRCLCLSTLLTAIHFALLGHWTGALLMALACVRFAVSLVTTRPFWCWVFLLLTLPLTLLSWAGLPSLLSATGSALQTLSAFQRDDKRLRLGMIAGISFWLAHNIVIGSPMAIAMESLFITSNLIGLWRFHRPASFSVFRRKSPTLAPPSE</sequence>
<evidence type="ECO:0000256" key="1">
    <source>
        <dbReference type="SAM" id="Phobius"/>
    </source>
</evidence>
<dbReference type="RefSeq" id="WP_090366050.1">
    <property type="nucleotide sequence ID" value="NZ_FNEM01000011.1"/>
</dbReference>
<keyword evidence="1" id="KW-0812">Transmembrane</keyword>
<keyword evidence="1" id="KW-0472">Membrane</keyword>
<dbReference type="InterPro" id="IPR026267">
    <property type="entry name" value="YgjV"/>
</dbReference>
<feature type="transmembrane region" description="Helical" evidence="1">
    <location>
        <begin position="74"/>
        <end position="98"/>
    </location>
</feature>
<dbReference type="Pfam" id="PF10688">
    <property type="entry name" value="Imp-YgjV"/>
    <property type="match status" value="1"/>
</dbReference>
<reference evidence="3" key="1">
    <citation type="submission" date="2016-10" db="EMBL/GenBank/DDBJ databases">
        <authorList>
            <person name="Varghese N."/>
            <person name="Submissions S."/>
        </authorList>
    </citation>
    <scope>NUCLEOTIDE SEQUENCE [LARGE SCALE GENOMIC DNA]</scope>
    <source>
        <strain evidence="3">DSM 23317</strain>
    </source>
</reference>
<dbReference type="PIRSF" id="PIRSF011443">
    <property type="entry name" value="YgjV"/>
    <property type="match status" value="1"/>
</dbReference>
<evidence type="ECO:0000313" key="2">
    <source>
        <dbReference type="EMBL" id="SDJ67411.1"/>
    </source>
</evidence>
<proteinExistence type="predicted"/>
<dbReference type="AlphaFoldDB" id="A0A1G8VMX5"/>
<name>A0A1G8VMX5_9GAMM</name>
<feature type="transmembrane region" description="Helical" evidence="1">
    <location>
        <begin position="118"/>
        <end position="136"/>
    </location>
</feature>
<protein>
    <submittedName>
        <fullName evidence="2">Inner membrane protein</fullName>
    </submittedName>
</protein>
<gene>
    <name evidence="2" type="ORF">SAMN04488540_111106</name>
</gene>
<dbReference type="EMBL" id="FNEM01000011">
    <property type="protein sequence ID" value="SDJ67411.1"/>
    <property type="molecule type" value="Genomic_DNA"/>
</dbReference>
<dbReference type="OrthoDB" id="7858522at2"/>
<evidence type="ECO:0000313" key="3">
    <source>
        <dbReference type="Proteomes" id="UP000199527"/>
    </source>
</evidence>
<feature type="transmembrane region" description="Helical" evidence="1">
    <location>
        <begin position="38"/>
        <end position="62"/>
    </location>
</feature>
<accession>A0A1G8VMX5</accession>
<dbReference type="InterPro" id="IPR019629">
    <property type="entry name" value="Uncharacterised_HI1736/YgjV"/>
</dbReference>
<keyword evidence="3" id="KW-1185">Reference proteome</keyword>
<dbReference type="Proteomes" id="UP000199527">
    <property type="component" value="Unassembled WGS sequence"/>
</dbReference>
<organism evidence="2 3">
    <name type="scientific">Ferrimonas sediminum</name>
    <dbReference type="NCBI Taxonomy" id="718193"/>
    <lineage>
        <taxon>Bacteria</taxon>
        <taxon>Pseudomonadati</taxon>
        <taxon>Pseudomonadota</taxon>
        <taxon>Gammaproteobacteria</taxon>
        <taxon>Alteromonadales</taxon>
        <taxon>Ferrimonadaceae</taxon>
        <taxon>Ferrimonas</taxon>
    </lineage>
</organism>